<dbReference type="AlphaFoldDB" id="A0ABD1QEK0"/>
<proteinExistence type="predicted"/>
<reference evidence="2" key="1">
    <citation type="submission" date="2024-07" db="EMBL/GenBank/DDBJ databases">
        <title>Two chromosome-level genome assemblies of Korean endemic species Abeliophyllum distichum and Forsythia ovata (Oleaceae).</title>
        <authorList>
            <person name="Jang H."/>
        </authorList>
    </citation>
    <scope>NUCLEOTIDE SEQUENCE [LARGE SCALE GENOMIC DNA]</scope>
</reference>
<protein>
    <submittedName>
        <fullName evidence="1">Uncharacterized protein</fullName>
    </submittedName>
</protein>
<name>A0ABD1QEK0_9LAMI</name>
<dbReference type="PANTHER" id="PTHR11439:SF496">
    <property type="entry name" value="RNA-DIRECTED DNA POLYMERASE"/>
    <property type="match status" value="1"/>
</dbReference>
<dbReference type="PANTHER" id="PTHR11439">
    <property type="entry name" value="GAG-POL-RELATED RETROTRANSPOSON"/>
    <property type="match status" value="1"/>
</dbReference>
<comment type="caution">
    <text evidence="1">The sequence shown here is derived from an EMBL/GenBank/DDBJ whole genome shotgun (WGS) entry which is preliminary data.</text>
</comment>
<evidence type="ECO:0000313" key="1">
    <source>
        <dbReference type="EMBL" id="KAL2474655.1"/>
    </source>
</evidence>
<organism evidence="1 2">
    <name type="scientific">Abeliophyllum distichum</name>
    <dbReference type="NCBI Taxonomy" id="126358"/>
    <lineage>
        <taxon>Eukaryota</taxon>
        <taxon>Viridiplantae</taxon>
        <taxon>Streptophyta</taxon>
        <taxon>Embryophyta</taxon>
        <taxon>Tracheophyta</taxon>
        <taxon>Spermatophyta</taxon>
        <taxon>Magnoliopsida</taxon>
        <taxon>eudicotyledons</taxon>
        <taxon>Gunneridae</taxon>
        <taxon>Pentapetalae</taxon>
        <taxon>asterids</taxon>
        <taxon>lamiids</taxon>
        <taxon>Lamiales</taxon>
        <taxon>Oleaceae</taxon>
        <taxon>Forsythieae</taxon>
        <taxon>Abeliophyllum</taxon>
    </lineage>
</organism>
<evidence type="ECO:0000313" key="2">
    <source>
        <dbReference type="Proteomes" id="UP001604336"/>
    </source>
</evidence>
<dbReference type="Proteomes" id="UP001604336">
    <property type="component" value="Unassembled WGS sequence"/>
</dbReference>
<sequence length="184" mass="20762">MLEAPTEEGTPEEVHAYNKHSHDKNIATCVMLAAMSLELQKQHEGMDSYTIIFYLKELYDEQSALNGHWKRNCKAYLATFKGKKSTKTSTSAIGSIMYEMLCTQLNVSYALSVTSKFQANPGEKHWITVKNILKYLRRTKDMFLVYGGNELRVQGYADANFQSDKDDSKSQSGYEFTLNGGAVS</sequence>
<gene>
    <name evidence="1" type="ORF">Adt_35391</name>
</gene>
<accession>A0ABD1QEK0</accession>
<keyword evidence="2" id="KW-1185">Reference proteome</keyword>
<dbReference type="EMBL" id="JBFOLK010000011">
    <property type="protein sequence ID" value="KAL2474655.1"/>
    <property type="molecule type" value="Genomic_DNA"/>
</dbReference>